<dbReference type="SUPFAM" id="SSF53300">
    <property type="entry name" value="vWA-like"/>
    <property type="match status" value="1"/>
</dbReference>
<feature type="region of interest" description="Disordered" evidence="10">
    <location>
        <begin position="3692"/>
        <end position="4163"/>
    </location>
</feature>
<dbReference type="Pfam" id="PF17865">
    <property type="entry name" value="AAA_lid_5"/>
    <property type="match status" value="1"/>
</dbReference>
<dbReference type="GO" id="GO:0016887">
    <property type="term" value="F:ATP hydrolysis activity"/>
    <property type="evidence" value="ECO:0007669"/>
    <property type="project" value="InterPro"/>
</dbReference>
<dbReference type="OMA" id="ILEQWHR"/>
<evidence type="ECO:0000256" key="4">
    <source>
        <dbReference type="ARBA" id="ARBA00017143"/>
    </source>
</evidence>
<dbReference type="PIRSF" id="PIRSF010340">
    <property type="entry name" value="Midasin"/>
    <property type="match status" value="1"/>
</dbReference>
<dbReference type="PANTHER" id="PTHR48103">
    <property type="entry name" value="MIDASIN-RELATED"/>
    <property type="match status" value="1"/>
</dbReference>
<dbReference type="FunFam" id="3.40.50.410:FF:000028">
    <property type="entry name" value="Midasin"/>
    <property type="match status" value="1"/>
</dbReference>
<dbReference type="InterPro" id="IPR011704">
    <property type="entry name" value="ATPase_dyneun-rel_AAA"/>
</dbReference>
<feature type="compositionally biased region" description="Basic and acidic residues" evidence="10">
    <location>
        <begin position="3947"/>
        <end position="3962"/>
    </location>
</feature>
<dbReference type="GO" id="GO:0005654">
    <property type="term" value="C:nucleoplasm"/>
    <property type="evidence" value="ECO:0007669"/>
    <property type="project" value="UniProtKB-SubCell"/>
</dbReference>
<accession>E0VNX6</accession>
<sequence length="4604" mass="529815">MDGEINSEIEIANIRLPFNFNAHEVKDEDSSSYFNLQKLALAVSSKSPVLLQGPVGSGKTSTLGEQTDSRILLGGYQCTEIPGQFIWKPGILTQVIIEGHWLLLEDIDCTSPDLVTVVENLVKTHSLSVPGFCDNIIPHSQFQLFATQRTVRNESSSGVKCKILKNWIKICLDPLPSFEIVDIICEKYPKLSCIAQKMVSVLDLEYTSGQQSSRIPTVRDIFKWCERCNSYFKNGCPESAQKVFQDAVDLFCGFMEKSTRFSFAQQIGITLGIVKNRVNFIADQYKPTIVASDKKFIAGRVILQRRSDSIVIVKKMQLGVFSLTTQACCLIEKICCCLDNNEPVLMVGETGCGKTTVLQYVAKTLGRNLIVINMNQQSDTADLLGGFKPVSFKWVIKPFLEKFEILFRDLFEVKKNVECLNKFTRLIKKENWNVLFDFIIHVQRKALNQIKSGQNVLPKKETKKWEIRLEKWTELEKDIEKYYKQKEVCNKSLIFSFIEGSLITAIKKGYWVLLDEINLANSETLDSLSGLLENSRESISLLEKGDNQPIFRDSKFRLFAAMNPATDVGKKQLPVGLRNRFTEIFIDELEDENNLLPLVETYLHELNQSSSQLQKIVKFYLKIKTSLKNVLLDGNGKKPHYSLRNLCRALTITAKNPCGNFARSLYESLSVSFLTQLDNKSYKLVEDLIKKTVTDSDIKIVLNRPIPKPLTGNFVNLEGFWLPVGNVEPTVPDDYILTPTVRRHLRDLIKIVSFGSGIPVLLEGDTSVGKTSLIHYLSKCTGNVCSRVNNHEHTDIQEYIGTYVANSEGKLVFKEGILCESMRKGHWLILDELNLAPTEVLEALNRVLDDNRELFIPETQQTIKAHEKFMLFATQNPPGLYGGRKELSRAFRNRFIELQFNQIPHDELVTILEKRCKLPITYSKKMVSVMSELQVRRRGSDIFVGKFGYITLRDLFRWGERYKKANINLKHYDWEQHIVDEGYILLGGRVRLEEESKVIEEVIAKHFKRKPIPENLFSLHEDTSTVSKSILEKLINESSANEEFSHIVWTYSLRRLAVLVSKALEFSEPVLIVGETGCGKTTIVQLLAKIRNQQLYSVNCHMHSESADFLGGLRPVRDETRNSGKLFEWCDGPLIQAMTTGSIFLADEISLADDSVLERLNSLLEPERTILLAEKGGGLIDNENEIYETIAEIDFQFVGTMNPGGDYGKKELSPALRNRFTEIWADTACDKFDSYLQIMLHNLKISSDLKEVVCKLMTEFLIWFQKSEIGKKVTLNTRDVITWINFMNQSNLKWFESLIHGVHLIFLDGLGSGSRIVYEYNFVKSFREECINYLMDKISKILSKDVTHVFSAINDGKKFVVAKNKVGTMEIESNDFVFDAPTTFSNAQRILRGLKMNRAILLEGSPGVGKTSLILSLAKISGHKLVRINLSDQTDLSDLFGTDLPEENEAAGRFAWRDGPFLTALKEGHWILLDEINLASQSVLEGLNAVLDHRGSIFIPELNKTFYVSLDTKIFGCQNPFKEGGDRRGLPKSFLNRFTQVFIEPLTEMDYTIILERNFPFLSSIKINGNSLISLMIKFTSEIYKNCDGNFSSFVVNSEFSRILFKYVNLLYINRFRSEKDRNLIRELFKNFFGENNLSAVKYPVYILNDVIVFGDTYSKVNNSFFYGDINDFEMFVNSTFDSQIKKEKKEVKEILRICSSYRGKKKYKNLRILEKQHPILASLCESVNMNWLSILIGESGTGKTSAVRTLAALKGENLRIISCNSAMDTTEILGGFEQVDYYRHFNEIVDSTKVLVLSAARRYYNEGNYPRVLNLIKEFIKFNDSPIKSELQKDDDLKNLSNKLYSDCEKLINKISSSGCLTFGGKFEWVDSVLVKSLQDGSWVLIEDVNLCSNAVLDRLNGLLEPNGCLTIGERGANEMGKIMTITPHPNFRLFFTMDPKNGSISRAMRNRGVEIYILPDEEIQNWPQLDLISLLTDSGISDVEIQKALLEIESKTDHQSITNLTSNAFWTSQYLKQGFSKGDAIKNSSKYLHNFTNDQLIDEISTKLNLRDTNLDISYAKPGIDTYIVDPKIARIKQECSLLYLASKFNNSITGSSSRRLTLVEILDFIFKNSDLINKNFDSFKFILFNVFHIYLTCSNEDSRILNNFIQSFISDVEKIITNVKTEWLPWDLRCILNILVEYVMANINTDEYQRINFDNLPRFIIKFIQLLSETRKDVKYGNSFKNLLVEFFNSTIKERWRLSSEILFTALKILNEDFLFFEETENEEAELKYMNQILPYHRPVWCCRIINMVFETEKNWSLTSSQKSTNELNKLMITILPNSIQPLINGDLKISLTDSFENEKKILNFELNKLNESLRKSLGFQHSDLPFEKALDTLFKETSVRKPEMIFLTRFKSVIKFFNSFKLDEESNYMVLGNYWLLLGMIKILILHEGKIDPIRKKLVKANYAVEEIAEHEMELLALKFYSEITGIDLNHFYVKYLESQLELSVKNNLKYNYLKKVKRFPDEFRSILKEMDGFMVTFDEMIRFYENTLNVMTAKDNNNDKFIDHLFRKGRFIVIKTKNFCENIEKFVCNYGDLIEHGINIIMSELILNLQSRHIEIQNWINSLGSFPITPDRQLPFNFELFNTNTWPGEIIKKIEQNKLLILFSSCLVKYNEWLFFKNDETGIQHGGAIGEKEEEFLNDMLNLFPTFQEDFDENSKSNGSSNRQKTDKTFFNENHLIQVSKLHMVLVKASINTKWDLNNNNNNNNFSMNPDFISPLCMRFSLIHKLLPNVACLLNRKTDEILTPGLLALMKSKENGLCYSEAKLYKDSDYIYDFYQDKNVEEVCKCLEILQGLKIRIKSFLSEWPDHPTLIQINTITDRILTFSIESPVMRFLTGIELLLQSCQDWESVAHVNVSISDHLIKITNLVIEWRKLELQGWKDCLLSAHKRIKNKTFKWWFHFWCLVEEYFSSSSSSSFDELVKALYNFIEASPVGEFDARLEILLSYHYHVLHFPKSEKRDVLSIALWNLYAFYQQFSIVVNEKLQKDSASIWKKLKEFVKIAKWHDITYWSVKQAVEKSHRTLLKFIKEYEVLLQEKVDLKSFDLSNNFKERKKNIKNIFYQDVSILLKKINKNLEFYESSKTLENIKNFDKKLNKCQKFINEIVLKAEYPSLIISLENLTEIICENSLHFANIDVDRSLPLEKQKSQAKNIVHQKRRALVDLFKTLQKIGLSYRAGINNNDFGVLEMCDSSPMPFFDGHHHQNDSNYLVTGESYYLKSILRKLILENSLLTPSKEIGPQVIERLRGFSGDFIALCKNQRKQLTVSVLNLENLKNYKSALNSIVKKTNNFGIPSQKKFIKTINDTKKCIDETNYILEQFNHLLDSWPLSEGGKMKEMNFIGGDLTPSIYTSSKTDEIYVTTRKEFDSIFFKFKELKGKFDKNLTSNPSHCVNIKKNGVNEILKNDFIYYTYENVMECNECVEIYKNLIENLNNFFNKLSNETISSQLTTITFNQIKNLSDKINSYEMNDNISENERIDIEKLLKNNIEKLIQHVLLGIQKLKKKIDYLQVDAMKKEPNDTKVDENGEDEAEEEVNELLDNHLNKKLMESLHSDIENLDILKTNNILYFIFDTLSTFSDSSDLIQITPKILGLFLPIIPLVEQYFHLCSYLVTQQNLCYRTSNKLSCILYKTFIQVAQKGFCAPPEYEEGEGEGESWTDKEGGGFTGSDGEGLKDVSSKIESEDQLEDARPKGSEKNEENDKDCNEDENGIEMSENFDGKSYNVDDKNDENDDNDDDKDEDESKDEDADMEMGETDAGVDQLESELWDDSENEDDENEDKKEDGEGGRGKKLTEDNYAAKENDEENENKDEGNDGERDSKKEQKNKDINEMNENEDNGDQIDPYHGHHPPDPEPEPLDLPDDMQLDDGDAKGDEGENEENPFDIDAMKEHQPPLEMEENDKEKEITDEDKDKDSTDSDDGGDDDDNNMKEYDGSEEENDKNQEENDINNTEEENVNRNDKKSEEESDKNKETTEDDNYHPSDDKPSEMVAQPAPQTENHEMMSVDQVAANNDNQNENAEAQELSQKVEVDSKGVGQADIEQSKEGHDADVSSKKKLTSGQSKMNRERKRERPGKSNDDRCLGDEESSVNKKLKTIDNLEEKNTNNDENEADSEMYQHVSEDIQNAAQVLDAATKEQVDKNPLLNENEEEKEEEEEENVTDSMKDDGCMDIDEDDIEKIEIDKKNCKKKNDNKNNFPSEEELNGNQITDDIKLQTEGDFIKTMNVGRKPENTFHTKLSEDLSREKFPPLEPEEIQRIRVEIQNQLSQSQKNEIPSVSDIRTWHMLTSIVDGLARDLSEQLRLILEPTRATRLKGDYRTGRRINMRKIIGYIASEFRKDNIWLRRTKPWKREHEIVLAIDDSLSMCHNESQELAFECLALVFKAMGLIEAGRLGVLSFGEKTKIVHRLGDQFSDDMGARFIKEFTFEQKKTLTCDMLDVCTQMMNYEKKGEDTAKLLIIISDGRGAFSEGLDKVKMAVQRTTDSGIFVVFIIIDNPKSKDSIMDIRMPEFKNGKLVGINSYMEVFPFPYYLILRDITSLPNTLGDALRQWFQLITSTMT</sequence>
<dbReference type="GO" id="GO:0005524">
    <property type="term" value="F:ATP binding"/>
    <property type="evidence" value="ECO:0007669"/>
    <property type="project" value="UniProtKB-KW"/>
</dbReference>
<evidence type="ECO:0000256" key="10">
    <source>
        <dbReference type="SAM" id="MobiDB-lite"/>
    </source>
</evidence>
<dbReference type="InterPro" id="IPR003593">
    <property type="entry name" value="AAA+_ATPase"/>
</dbReference>
<dbReference type="GO" id="GO:0030687">
    <property type="term" value="C:preribosome, large subunit precursor"/>
    <property type="evidence" value="ECO:0007669"/>
    <property type="project" value="TreeGrafter"/>
</dbReference>
<dbReference type="SMART" id="SM00382">
    <property type="entry name" value="AAA"/>
    <property type="match status" value="5"/>
</dbReference>
<dbReference type="PROSITE" id="PS50234">
    <property type="entry name" value="VWFA"/>
    <property type="match status" value="1"/>
</dbReference>
<dbReference type="Gene3D" id="3.40.50.410">
    <property type="entry name" value="von Willebrand factor, type A domain"/>
    <property type="match status" value="1"/>
</dbReference>
<feature type="compositionally biased region" description="Basic and acidic residues" evidence="10">
    <location>
        <begin position="3856"/>
        <end position="3876"/>
    </location>
</feature>
<reference evidence="12" key="1">
    <citation type="submission" date="2007-04" db="EMBL/GenBank/DDBJ databases">
        <title>Annotation of Pediculus humanus corporis strain USDA.</title>
        <authorList>
            <person name="Kirkness E."/>
            <person name="Hannick L."/>
            <person name="Hass B."/>
            <person name="Bruggner R."/>
            <person name="Lawson D."/>
            <person name="Bidwell S."/>
            <person name="Joardar V."/>
            <person name="Caler E."/>
            <person name="Walenz B."/>
            <person name="Inman J."/>
            <person name="Schobel S."/>
            <person name="Galinsky K."/>
            <person name="Amedeo P."/>
            <person name="Strausberg R."/>
        </authorList>
    </citation>
    <scope>NUCLEOTIDE SEQUENCE</scope>
    <source>
        <strain evidence="12">USDA</strain>
    </source>
</reference>
<dbReference type="Proteomes" id="UP000009046">
    <property type="component" value="Unassembled WGS sequence"/>
</dbReference>
<feature type="compositionally biased region" description="Basic and acidic residues" evidence="10">
    <location>
        <begin position="4087"/>
        <end position="4099"/>
    </location>
</feature>
<feature type="region of interest" description="Disordered" evidence="10">
    <location>
        <begin position="4180"/>
        <end position="4215"/>
    </location>
</feature>
<dbReference type="EMBL" id="AAZO01004044">
    <property type="status" value="NOT_ANNOTATED_CDS"/>
    <property type="molecule type" value="Genomic_DNA"/>
</dbReference>
<dbReference type="eggNOG" id="KOG1808">
    <property type="taxonomic scope" value="Eukaryota"/>
</dbReference>
<keyword evidence="8 9" id="KW-0539">Nucleus</keyword>
<dbReference type="InterPro" id="IPR036465">
    <property type="entry name" value="vWFA_dom_sf"/>
</dbReference>
<dbReference type="Pfam" id="PF07728">
    <property type="entry name" value="AAA_5"/>
    <property type="match status" value="7"/>
</dbReference>
<evidence type="ECO:0000256" key="9">
    <source>
        <dbReference type="PIRNR" id="PIRNR010340"/>
    </source>
</evidence>
<comment type="subcellular location">
    <subcellularLocation>
        <location evidence="1">Nucleus</location>
        <location evidence="1">Nucleolus</location>
    </subcellularLocation>
    <subcellularLocation>
        <location evidence="2">Nucleus</location>
        <location evidence="2">Nucleoplasm</location>
    </subcellularLocation>
</comment>
<feature type="compositionally biased region" description="Acidic residues" evidence="10">
    <location>
        <begin position="3693"/>
        <end position="3703"/>
    </location>
</feature>
<comment type="function">
    <text evidence="9">Nuclear chaperone required for maturation and nuclear export of pre-60S ribosome subunits.</text>
</comment>
<evidence type="ECO:0000313" key="13">
    <source>
        <dbReference type="EnsemblMetazoa" id="PHUM347380-PA"/>
    </source>
</evidence>
<dbReference type="EnsemblMetazoa" id="PHUM347380-RA">
    <property type="protein sequence ID" value="PHUM347380-PA"/>
    <property type="gene ID" value="PHUM347380"/>
</dbReference>
<feature type="compositionally biased region" description="Basic and acidic residues" evidence="10">
    <location>
        <begin position="3825"/>
        <end position="3848"/>
    </location>
</feature>
<dbReference type="GO" id="GO:0000055">
    <property type="term" value="P:ribosomal large subunit export from nucleus"/>
    <property type="evidence" value="ECO:0007669"/>
    <property type="project" value="TreeGrafter"/>
</dbReference>
<dbReference type="STRING" id="121224.E0VNX6"/>
<feature type="compositionally biased region" description="Acidic residues" evidence="10">
    <location>
        <begin position="3809"/>
        <end position="3824"/>
    </location>
</feature>
<dbReference type="InterPro" id="IPR002035">
    <property type="entry name" value="VWF_A"/>
</dbReference>
<evidence type="ECO:0000256" key="7">
    <source>
        <dbReference type="ARBA" id="ARBA00023186"/>
    </source>
</evidence>
<dbReference type="SUPFAM" id="SSF52540">
    <property type="entry name" value="P-loop containing nucleoside triphosphate hydrolases"/>
    <property type="match status" value="7"/>
</dbReference>
<keyword evidence="7 9" id="KW-0143">Chaperone</keyword>
<keyword evidence="14" id="KW-1185">Reference proteome</keyword>
<dbReference type="EMBL" id="AAZO01004045">
    <property type="status" value="NOT_ANNOTATED_CDS"/>
    <property type="molecule type" value="Genomic_DNA"/>
</dbReference>
<keyword evidence="5 9" id="KW-0547">Nucleotide-binding</keyword>
<evidence type="ECO:0000256" key="1">
    <source>
        <dbReference type="ARBA" id="ARBA00004604"/>
    </source>
</evidence>
<dbReference type="HOGENOM" id="CLU_000050_0_2_1"/>
<dbReference type="KEGG" id="phu:Phum_PHUM347380"/>
<feature type="compositionally biased region" description="Basic and acidic residues" evidence="10">
    <location>
        <begin position="4110"/>
        <end position="4129"/>
    </location>
</feature>
<evidence type="ECO:0000313" key="12">
    <source>
        <dbReference type="EMBL" id="EEB15082.1"/>
    </source>
</evidence>
<dbReference type="Pfam" id="PF17867">
    <property type="entry name" value="AAA_lid_7"/>
    <property type="match status" value="2"/>
</dbReference>
<organism>
    <name type="scientific">Pediculus humanus subsp. corporis</name>
    <name type="common">Body louse</name>
    <dbReference type="NCBI Taxonomy" id="121224"/>
    <lineage>
        <taxon>Eukaryota</taxon>
        <taxon>Metazoa</taxon>
        <taxon>Ecdysozoa</taxon>
        <taxon>Arthropoda</taxon>
        <taxon>Hexapoda</taxon>
        <taxon>Insecta</taxon>
        <taxon>Pterygota</taxon>
        <taxon>Neoptera</taxon>
        <taxon>Paraneoptera</taxon>
        <taxon>Psocodea</taxon>
        <taxon>Troctomorpha</taxon>
        <taxon>Phthiraptera</taxon>
        <taxon>Anoplura</taxon>
        <taxon>Pediculidae</taxon>
        <taxon>Pediculus</taxon>
    </lineage>
</organism>
<feature type="compositionally biased region" description="Basic and acidic residues" evidence="10">
    <location>
        <begin position="4140"/>
        <end position="4151"/>
    </location>
</feature>
<keyword evidence="6 9" id="KW-0067">ATP-binding</keyword>
<dbReference type="GO" id="GO:0000027">
    <property type="term" value="P:ribosomal large subunit assembly"/>
    <property type="evidence" value="ECO:0007669"/>
    <property type="project" value="InterPro"/>
</dbReference>
<reference evidence="12" key="2">
    <citation type="submission" date="2007-04" db="EMBL/GenBank/DDBJ databases">
        <title>The genome of the human body louse.</title>
        <authorList>
            <consortium name="The Human Body Louse Genome Consortium"/>
            <person name="Kirkness E."/>
            <person name="Walenz B."/>
            <person name="Hass B."/>
            <person name="Bruggner R."/>
            <person name="Strausberg R."/>
        </authorList>
    </citation>
    <scope>NUCLEOTIDE SEQUENCE</scope>
    <source>
        <strain evidence="12">USDA</strain>
    </source>
</reference>
<dbReference type="PANTHER" id="PTHR48103:SF2">
    <property type="entry name" value="MIDASIN"/>
    <property type="match status" value="1"/>
</dbReference>
<dbReference type="GO" id="GO:0005730">
    <property type="term" value="C:nucleolus"/>
    <property type="evidence" value="ECO:0007669"/>
    <property type="project" value="UniProtKB-SubCell"/>
</dbReference>
<dbReference type="Gene3D" id="3.40.50.300">
    <property type="entry name" value="P-loop containing nucleotide triphosphate hydrolases"/>
    <property type="match status" value="6"/>
</dbReference>
<dbReference type="FunFam" id="3.40.50.300:FF:001384">
    <property type="entry name" value="Midasin"/>
    <property type="match status" value="1"/>
</dbReference>
<dbReference type="OrthoDB" id="422220at2759"/>
<feature type="compositionally biased region" description="Basic and acidic residues" evidence="10">
    <location>
        <begin position="3889"/>
        <end position="3898"/>
    </location>
</feature>
<name>E0VNX6_PEDHC</name>
<feature type="compositionally biased region" description="Basic and acidic residues" evidence="10">
    <location>
        <begin position="3718"/>
        <end position="3750"/>
    </location>
</feature>
<evidence type="ECO:0000256" key="3">
    <source>
        <dbReference type="ARBA" id="ARBA00007188"/>
    </source>
</evidence>
<evidence type="ECO:0000256" key="8">
    <source>
        <dbReference type="ARBA" id="ARBA00023242"/>
    </source>
</evidence>
<evidence type="ECO:0000313" key="14">
    <source>
        <dbReference type="Proteomes" id="UP000009046"/>
    </source>
</evidence>
<dbReference type="CDD" id="cd00009">
    <property type="entry name" value="AAA"/>
    <property type="match status" value="1"/>
</dbReference>
<reference evidence="13" key="3">
    <citation type="submission" date="2020-05" db="UniProtKB">
        <authorList>
            <consortium name="EnsemblMetazoa"/>
        </authorList>
    </citation>
    <scope>IDENTIFICATION</scope>
    <source>
        <strain evidence="13">USDA</strain>
    </source>
</reference>
<protein>
    <recommendedName>
        <fullName evidence="4 9">Midasin</fullName>
    </recommendedName>
</protein>
<feature type="compositionally biased region" description="Acidic residues" evidence="10">
    <location>
        <begin position="3774"/>
        <end position="3801"/>
    </location>
</feature>
<feature type="compositionally biased region" description="Basic and acidic residues" evidence="10">
    <location>
        <begin position="4001"/>
        <end position="4033"/>
    </location>
</feature>
<dbReference type="InterPro" id="IPR040848">
    <property type="entry name" value="AAA_lid_7"/>
</dbReference>
<comment type="similarity">
    <text evidence="3 9">Belongs to the midasin family.</text>
</comment>
<dbReference type="EMBL" id="DS235354">
    <property type="protein sequence ID" value="EEB15082.1"/>
    <property type="molecule type" value="Genomic_DNA"/>
</dbReference>
<dbReference type="GeneID" id="8231907"/>
<evidence type="ECO:0000256" key="5">
    <source>
        <dbReference type="ARBA" id="ARBA00022741"/>
    </source>
</evidence>
<dbReference type="VEuPathDB" id="VectorBase:PHUM347380"/>
<dbReference type="RefSeq" id="XP_002427820.1">
    <property type="nucleotide sequence ID" value="XM_002427775.1"/>
</dbReference>
<feature type="compositionally biased region" description="Acidic residues" evidence="10">
    <location>
        <begin position="3877"/>
        <end position="3886"/>
    </location>
</feature>
<feature type="compositionally biased region" description="Acidic residues" evidence="10">
    <location>
        <begin position="3963"/>
        <end position="3972"/>
    </location>
</feature>
<feature type="compositionally biased region" description="Acidic residues" evidence="10">
    <location>
        <begin position="4192"/>
        <end position="4205"/>
    </location>
</feature>
<feature type="compositionally biased region" description="Acidic residues" evidence="10">
    <location>
        <begin position="3980"/>
        <end position="4000"/>
    </location>
</feature>
<gene>
    <name evidence="13" type="primary">8231907</name>
    <name evidence="12" type="ORF">Phum_PHUM347380</name>
</gene>
<feature type="domain" description="VWFA" evidence="11">
    <location>
        <begin position="4399"/>
        <end position="4592"/>
    </location>
</feature>
<dbReference type="InterPro" id="IPR012099">
    <property type="entry name" value="Midasin"/>
</dbReference>
<dbReference type="InterPro" id="IPR027417">
    <property type="entry name" value="P-loop_NTPase"/>
</dbReference>
<evidence type="ECO:0000256" key="6">
    <source>
        <dbReference type="ARBA" id="ARBA00022840"/>
    </source>
</evidence>
<evidence type="ECO:0000259" key="11">
    <source>
        <dbReference type="PROSITE" id="PS50234"/>
    </source>
</evidence>
<dbReference type="FunFam" id="3.40.50.300:FF:000142">
    <property type="entry name" value="Midasin"/>
    <property type="match status" value="1"/>
</dbReference>
<dbReference type="FunCoup" id="E0VNX6">
    <property type="interactions" value="1391"/>
</dbReference>
<evidence type="ECO:0000256" key="2">
    <source>
        <dbReference type="ARBA" id="ARBA00004642"/>
    </source>
</evidence>
<dbReference type="CTD" id="8231907"/>
<proteinExistence type="inferred from homology"/>
<feature type="compositionally biased region" description="Low complexity" evidence="10">
    <location>
        <begin position="4051"/>
        <end position="4069"/>
    </location>
</feature>
<dbReference type="Pfam" id="PF00092">
    <property type="entry name" value="VWA"/>
    <property type="match status" value="1"/>
</dbReference>
<dbReference type="FunFam" id="3.40.50.300:FF:004102">
    <property type="entry name" value="Uncharacterized protein"/>
    <property type="match status" value="1"/>
</dbReference>
<dbReference type="InterPro" id="IPR041190">
    <property type="entry name" value="Midasin_AAA_lid_5"/>
</dbReference>
<dbReference type="InParanoid" id="E0VNX6"/>
<feature type="compositionally biased region" description="Acidic residues" evidence="10">
    <location>
        <begin position="3899"/>
        <end position="3914"/>
    </location>
</feature>